<accession>A0A0A2LF74</accession>
<feature type="domain" description="OmpA-like" evidence="6">
    <location>
        <begin position="510"/>
        <end position="631"/>
    </location>
</feature>
<sequence length="631" mass="72403">MEIIKIKYTRLLTLLLFSCNLAFAQIPRREMKQANIEFENYAYSDALEIYLEVANTGFRSIELFEKTGDCYYFRGELDYAYQWYNKLFSLGKKIDPEYYYRYAQTLKFVGKIDQADEKMQEFANMSNDDIRTQMFLENKDYRKEIDKNSDKYTIEKMKINTKFSDYGTAFFGKDKIVFASSRDTLDGKKKRKKVDRWTNESFTGLYMTSIKEDDSLKDVVEKFSLNLDTRYHESTPVFTKDGNTVYFTRNNYNEGKVQKDDHNGILLKIYKATFNGTEWTDVTELPFNSNDYSCAHPALSADERTLYFASNMPGTFGMSDIYRVSVNSNGTFGMAENLGPGINTEGRETFPFVSEFDDLYFASEGHPGLGGLDIFMSKREPDGNYVRAFNIGRPINSERDDFALIFDAASSGGFFTTNRGGNDDVYSYKEVEIIDPDCREKLEGLLTKEFTGEVLANTKIQVLNEDGEVVMEGVSDENGNYSFEVMCKQVFTIQPVIEKKKVVIDPNKSTDLAKVFNIEYIYFDLGKYNVKPEAEKDLNKLVAYLQQNPSAHLDVRTHTDSRASKKYNQVLSDKRANSIIAYIVNHGIDPSRVSGRGYGETQLLSKCPDGVICSEEQHRLNRRCEFIISGM</sequence>
<keyword evidence="2 4" id="KW-0472">Membrane</keyword>
<gene>
    <name evidence="7" type="ORF">Q763_16890</name>
</gene>
<evidence type="ECO:0000313" key="7">
    <source>
        <dbReference type="EMBL" id="KGO78762.1"/>
    </source>
</evidence>
<dbReference type="Gene3D" id="1.25.40.10">
    <property type="entry name" value="Tetratricopeptide repeat domain"/>
    <property type="match status" value="1"/>
</dbReference>
<name>A0A0A2LF74_9FLAO</name>
<dbReference type="InterPro" id="IPR011042">
    <property type="entry name" value="6-blade_b-propeller_TolB-like"/>
</dbReference>
<keyword evidence="5" id="KW-0732">Signal</keyword>
<evidence type="ECO:0000256" key="2">
    <source>
        <dbReference type="ARBA" id="ARBA00023136"/>
    </source>
</evidence>
<dbReference type="STRING" id="1406840.Q763_16890"/>
<dbReference type="InterPro" id="IPR006664">
    <property type="entry name" value="OMP_bac"/>
</dbReference>
<dbReference type="EMBL" id="JRLV01000029">
    <property type="protein sequence ID" value="KGO78762.1"/>
    <property type="molecule type" value="Genomic_DNA"/>
</dbReference>
<dbReference type="Pfam" id="PF07676">
    <property type="entry name" value="PD40"/>
    <property type="match status" value="1"/>
</dbReference>
<dbReference type="eggNOG" id="COG2885">
    <property type="taxonomic scope" value="Bacteria"/>
</dbReference>
<dbReference type="PANTHER" id="PTHR30329">
    <property type="entry name" value="STATOR ELEMENT OF FLAGELLAR MOTOR COMPLEX"/>
    <property type="match status" value="1"/>
</dbReference>
<feature type="signal peptide" evidence="5">
    <location>
        <begin position="1"/>
        <end position="24"/>
    </location>
</feature>
<protein>
    <recommendedName>
        <fullName evidence="6">OmpA-like domain-containing protein</fullName>
    </recommendedName>
</protein>
<dbReference type="Gene3D" id="3.30.1330.60">
    <property type="entry name" value="OmpA-like domain"/>
    <property type="match status" value="1"/>
</dbReference>
<dbReference type="InterPro" id="IPR011990">
    <property type="entry name" value="TPR-like_helical_dom_sf"/>
</dbReference>
<dbReference type="Pfam" id="PF00691">
    <property type="entry name" value="OmpA"/>
    <property type="match status" value="1"/>
</dbReference>
<evidence type="ECO:0000256" key="5">
    <source>
        <dbReference type="SAM" id="SignalP"/>
    </source>
</evidence>
<dbReference type="SUPFAM" id="SSF103088">
    <property type="entry name" value="OmpA-like"/>
    <property type="match status" value="1"/>
</dbReference>
<dbReference type="InterPro" id="IPR050330">
    <property type="entry name" value="Bact_OuterMem_StrucFunc"/>
</dbReference>
<dbReference type="SUPFAM" id="SSF82171">
    <property type="entry name" value="DPP6 N-terminal domain-like"/>
    <property type="match status" value="1"/>
</dbReference>
<evidence type="ECO:0000256" key="1">
    <source>
        <dbReference type="ARBA" id="ARBA00004442"/>
    </source>
</evidence>
<dbReference type="PRINTS" id="PR01021">
    <property type="entry name" value="OMPADOMAIN"/>
</dbReference>
<evidence type="ECO:0000256" key="4">
    <source>
        <dbReference type="PROSITE-ProRule" id="PRU00473"/>
    </source>
</evidence>
<reference evidence="7 8" key="1">
    <citation type="submission" date="2013-09" db="EMBL/GenBank/DDBJ databases">
        <authorList>
            <person name="Zeng Z."/>
            <person name="Chen C."/>
        </authorList>
    </citation>
    <scope>NUCLEOTIDE SEQUENCE [LARGE SCALE GENOMIC DNA]</scope>
    <source>
        <strain evidence="7 8">F44-8</strain>
    </source>
</reference>
<dbReference type="InterPro" id="IPR036737">
    <property type="entry name" value="OmpA-like_sf"/>
</dbReference>
<evidence type="ECO:0000256" key="3">
    <source>
        <dbReference type="ARBA" id="ARBA00023237"/>
    </source>
</evidence>
<proteinExistence type="predicted"/>
<dbReference type="PROSITE" id="PS51123">
    <property type="entry name" value="OMPA_2"/>
    <property type="match status" value="1"/>
</dbReference>
<organism evidence="7 8">
    <name type="scientific">Flavobacterium beibuense F44-8</name>
    <dbReference type="NCBI Taxonomy" id="1406840"/>
    <lineage>
        <taxon>Bacteria</taxon>
        <taxon>Pseudomonadati</taxon>
        <taxon>Bacteroidota</taxon>
        <taxon>Flavobacteriia</taxon>
        <taxon>Flavobacteriales</taxon>
        <taxon>Flavobacteriaceae</taxon>
        <taxon>Flavobacterium</taxon>
    </lineage>
</organism>
<dbReference type="GO" id="GO:0009279">
    <property type="term" value="C:cell outer membrane"/>
    <property type="evidence" value="ECO:0007669"/>
    <property type="project" value="UniProtKB-SubCell"/>
</dbReference>
<comment type="subcellular location">
    <subcellularLocation>
        <location evidence="1">Cell outer membrane</location>
    </subcellularLocation>
</comment>
<dbReference type="SUPFAM" id="SSF48452">
    <property type="entry name" value="TPR-like"/>
    <property type="match status" value="1"/>
</dbReference>
<keyword evidence="8" id="KW-1185">Reference proteome</keyword>
<comment type="caution">
    <text evidence="7">The sequence shown here is derived from an EMBL/GenBank/DDBJ whole genome shotgun (WGS) entry which is preliminary data.</text>
</comment>
<dbReference type="Proteomes" id="UP000030129">
    <property type="component" value="Unassembled WGS sequence"/>
</dbReference>
<evidence type="ECO:0000259" key="6">
    <source>
        <dbReference type="PROSITE" id="PS51123"/>
    </source>
</evidence>
<keyword evidence="3" id="KW-0998">Cell outer membrane</keyword>
<dbReference type="RefSeq" id="WP_035136139.1">
    <property type="nucleotide sequence ID" value="NZ_JRLV01000029.1"/>
</dbReference>
<dbReference type="CDD" id="cd07185">
    <property type="entry name" value="OmpA_C-like"/>
    <property type="match status" value="1"/>
</dbReference>
<dbReference type="InterPro" id="IPR011659">
    <property type="entry name" value="WD40"/>
</dbReference>
<dbReference type="AlphaFoldDB" id="A0A0A2LF74"/>
<evidence type="ECO:0000313" key="8">
    <source>
        <dbReference type="Proteomes" id="UP000030129"/>
    </source>
</evidence>
<dbReference type="Gene3D" id="2.120.10.30">
    <property type="entry name" value="TolB, C-terminal domain"/>
    <property type="match status" value="1"/>
</dbReference>
<feature type="chain" id="PRO_5002002160" description="OmpA-like domain-containing protein" evidence="5">
    <location>
        <begin position="25"/>
        <end position="631"/>
    </location>
</feature>
<dbReference type="PANTHER" id="PTHR30329:SF21">
    <property type="entry name" value="LIPOPROTEIN YIAD-RELATED"/>
    <property type="match status" value="1"/>
</dbReference>
<dbReference type="InterPro" id="IPR006665">
    <property type="entry name" value="OmpA-like"/>
</dbReference>